<dbReference type="PRINTS" id="PR00455">
    <property type="entry name" value="HTHTETR"/>
</dbReference>
<dbReference type="EMBL" id="WUMU01000021">
    <property type="protein sequence ID" value="MXN19801.1"/>
    <property type="molecule type" value="Genomic_DNA"/>
</dbReference>
<evidence type="ECO:0000256" key="2">
    <source>
        <dbReference type="ARBA" id="ARBA00023125"/>
    </source>
</evidence>
<dbReference type="InterPro" id="IPR009057">
    <property type="entry name" value="Homeodomain-like_sf"/>
</dbReference>
<dbReference type="FunFam" id="1.10.10.60:FF:000141">
    <property type="entry name" value="TetR family transcriptional regulator"/>
    <property type="match status" value="1"/>
</dbReference>
<dbReference type="Pfam" id="PF14246">
    <property type="entry name" value="TetR_C_7"/>
    <property type="match status" value="1"/>
</dbReference>
<evidence type="ECO:0000259" key="5">
    <source>
        <dbReference type="PROSITE" id="PS50977"/>
    </source>
</evidence>
<evidence type="ECO:0000313" key="6">
    <source>
        <dbReference type="EMBL" id="MXN19801.1"/>
    </source>
</evidence>
<protein>
    <submittedName>
        <fullName evidence="6">TetR family transcriptional regulator</fullName>
    </submittedName>
</protein>
<evidence type="ECO:0000256" key="4">
    <source>
        <dbReference type="PROSITE-ProRule" id="PRU00335"/>
    </source>
</evidence>
<keyword evidence="3" id="KW-0804">Transcription</keyword>
<dbReference type="InterPro" id="IPR001647">
    <property type="entry name" value="HTH_TetR"/>
</dbReference>
<dbReference type="SUPFAM" id="SSF46689">
    <property type="entry name" value="Homeodomain-like"/>
    <property type="match status" value="1"/>
</dbReference>
<keyword evidence="1" id="KW-0805">Transcription regulation</keyword>
<dbReference type="PROSITE" id="PS50977">
    <property type="entry name" value="HTH_TETR_2"/>
    <property type="match status" value="1"/>
</dbReference>
<accession>A0A6L7G6V8</accession>
<keyword evidence="7" id="KW-1185">Reference proteome</keyword>
<dbReference type="GO" id="GO:0003700">
    <property type="term" value="F:DNA-binding transcription factor activity"/>
    <property type="evidence" value="ECO:0007669"/>
    <property type="project" value="TreeGrafter"/>
</dbReference>
<dbReference type="PANTHER" id="PTHR30055">
    <property type="entry name" value="HTH-TYPE TRANSCRIPTIONAL REGULATOR RUTR"/>
    <property type="match status" value="1"/>
</dbReference>
<proteinExistence type="predicted"/>
<evidence type="ECO:0000313" key="7">
    <source>
        <dbReference type="Proteomes" id="UP000477911"/>
    </source>
</evidence>
<evidence type="ECO:0000256" key="1">
    <source>
        <dbReference type="ARBA" id="ARBA00023015"/>
    </source>
</evidence>
<dbReference type="InterPro" id="IPR039536">
    <property type="entry name" value="TetR_C_Proteobacteria"/>
</dbReference>
<dbReference type="Pfam" id="PF00440">
    <property type="entry name" value="TetR_N"/>
    <property type="match status" value="1"/>
</dbReference>
<comment type="caution">
    <text evidence="6">The sequence shown here is derived from an EMBL/GenBank/DDBJ whole genome shotgun (WGS) entry which is preliminary data.</text>
</comment>
<feature type="domain" description="HTH tetR-type" evidence="5">
    <location>
        <begin position="11"/>
        <end position="71"/>
    </location>
</feature>
<dbReference type="Gene3D" id="1.10.10.60">
    <property type="entry name" value="Homeodomain-like"/>
    <property type="match status" value="1"/>
</dbReference>
<dbReference type="InterPro" id="IPR050109">
    <property type="entry name" value="HTH-type_TetR-like_transc_reg"/>
</dbReference>
<name>A0A6L7G6V8_9RHOB</name>
<keyword evidence="2 4" id="KW-0238">DNA-binding</keyword>
<dbReference type="AlphaFoldDB" id="A0A6L7G6V8"/>
<dbReference type="InterPro" id="IPR036271">
    <property type="entry name" value="Tet_transcr_reg_TetR-rel_C_sf"/>
</dbReference>
<dbReference type="SUPFAM" id="SSF48498">
    <property type="entry name" value="Tetracyclin repressor-like, C-terminal domain"/>
    <property type="match status" value="1"/>
</dbReference>
<evidence type="ECO:0000256" key="3">
    <source>
        <dbReference type="ARBA" id="ARBA00023163"/>
    </source>
</evidence>
<dbReference type="GO" id="GO:0000976">
    <property type="term" value="F:transcription cis-regulatory region binding"/>
    <property type="evidence" value="ECO:0007669"/>
    <property type="project" value="TreeGrafter"/>
</dbReference>
<organism evidence="6 7">
    <name type="scientific">Pseudooceanicola albus</name>
    <dbReference type="NCBI Taxonomy" id="2692189"/>
    <lineage>
        <taxon>Bacteria</taxon>
        <taxon>Pseudomonadati</taxon>
        <taxon>Pseudomonadota</taxon>
        <taxon>Alphaproteobacteria</taxon>
        <taxon>Rhodobacterales</taxon>
        <taxon>Paracoccaceae</taxon>
        <taxon>Pseudooceanicola</taxon>
    </lineage>
</organism>
<feature type="DNA-binding region" description="H-T-H motif" evidence="4">
    <location>
        <begin position="34"/>
        <end position="53"/>
    </location>
</feature>
<reference evidence="6 7" key="1">
    <citation type="submission" date="2019-12" db="EMBL/GenBank/DDBJ databases">
        <authorList>
            <person name="Li M."/>
        </authorList>
    </citation>
    <scope>NUCLEOTIDE SEQUENCE [LARGE SCALE GENOMIC DNA]</scope>
    <source>
        <strain evidence="6 7">GBMRC 2024</strain>
    </source>
</reference>
<dbReference type="RefSeq" id="WP_160895926.1">
    <property type="nucleotide sequence ID" value="NZ_WUMU01000021.1"/>
</dbReference>
<dbReference type="Proteomes" id="UP000477911">
    <property type="component" value="Unassembled WGS sequence"/>
</dbReference>
<dbReference type="Gene3D" id="1.10.357.10">
    <property type="entry name" value="Tetracycline Repressor, domain 2"/>
    <property type="match status" value="1"/>
</dbReference>
<sequence length="223" mass="25275">MTDDAVQRRRGRKYDQVLEGARKVFLQDGFDGACVDDIAREAKVSKATLYSYFPDKRLLFIEVARLECRRQASEALTTVPVDLPAPALLEIAATRMVDYFCSPMALAIFRICTTEADRFPDLALEFYESGPEMAHRLLSDFLRTAAVTGEMAIADPDMAAHQFVELCRAGFFVRMLFGLDRDLSLEERARVAREAVDTFLARYGAHRSDWSEDLRAPRSAMMR</sequence>
<dbReference type="PANTHER" id="PTHR30055:SF146">
    <property type="entry name" value="HTH-TYPE TRANSCRIPTIONAL DUAL REGULATOR CECR"/>
    <property type="match status" value="1"/>
</dbReference>
<gene>
    <name evidence="6" type="ORF">GR170_18365</name>
</gene>